<evidence type="ECO:0000313" key="2">
    <source>
        <dbReference type="Proteomes" id="UP000290649"/>
    </source>
</evidence>
<sequence length="263" mass="30901">MKDTTKRKICFAVLVHENKELIKQLILNINHYCPNSYVVLYNGGKNSNLCTDLNVPVCPTSKQLKYGNLAMYFVETMEWLEEIELEYDYFINIDSDALFFRKGFEEFIEEQMQDADYMAVKLRIPDKNWTCGKSFIKEKDTWKPFFSVSSFLGVFNVGQVMSKALVKEFVNYEKKVELKTALTETTVFGIEEIVFVNLANELGFKLKNYPEEVGQRLIRFRPYFTKSELIECIQLNEGWLVHPVKRKLNDPARNYIYDLQYGE</sequence>
<keyword evidence="2" id="KW-1185">Reference proteome</keyword>
<dbReference type="RefSeq" id="WP_129079557.1">
    <property type="nucleotide sequence ID" value="NZ_QOUX01000046.1"/>
</dbReference>
<accession>A0A4Q0VQK4</accession>
<dbReference type="AlphaFoldDB" id="A0A4Q0VQK4"/>
<comment type="caution">
    <text evidence="1">The sequence shown here is derived from an EMBL/GenBank/DDBJ whole genome shotgun (WGS) entry which is preliminary data.</text>
</comment>
<dbReference type="EMBL" id="QOUX01000046">
    <property type="protein sequence ID" value="RXI98197.1"/>
    <property type="molecule type" value="Genomic_DNA"/>
</dbReference>
<proteinExistence type="predicted"/>
<evidence type="ECO:0008006" key="3">
    <source>
        <dbReference type="Google" id="ProtNLM"/>
    </source>
</evidence>
<gene>
    <name evidence="1" type="ORF">DS745_17825</name>
</gene>
<name>A0A4Q0VQK4_9BACI</name>
<dbReference type="OrthoDB" id="9801954at2"/>
<evidence type="ECO:0000313" key="1">
    <source>
        <dbReference type="EMBL" id="RXI98197.1"/>
    </source>
</evidence>
<reference evidence="1 2" key="1">
    <citation type="journal article" date="2019" name="Int. J. Syst. Evol. Microbiol.">
        <title>Anaerobacillus alkaliphilus sp. nov., a novel alkaliphilic and moderately halophilic bacterium.</title>
        <authorList>
            <person name="Borsodi A.K."/>
            <person name="Aszalos J.M."/>
            <person name="Bihari P."/>
            <person name="Nagy I."/>
            <person name="Schumann P."/>
            <person name="Sproer C."/>
            <person name="Kovacs A.L."/>
            <person name="Boka K."/>
            <person name="Dobosy P."/>
            <person name="Ovari M."/>
            <person name="Szili-Kovacs T."/>
            <person name="Toth E."/>
        </authorList>
    </citation>
    <scope>NUCLEOTIDE SEQUENCE [LARGE SCALE GENOMIC DNA]</scope>
    <source>
        <strain evidence="1 2">B16-10</strain>
    </source>
</reference>
<protein>
    <recommendedName>
        <fullName evidence="3">DUF5672 domain-containing protein</fullName>
    </recommendedName>
</protein>
<dbReference type="Proteomes" id="UP000290649">
    <property type="component" value="Unassembled WGS sequence"/>
</dbReference>
<organism evidence="1 2">
    <name type="scientific">Anaerobacillus alkaliphilus</name>
    <dbReference type="NCBI Taxonomy" id="1548597"/>
    <lineage>
        <taxon>Bacteria</taxon>
        <taxon>Bacillati</taxon>
        <taxon>Bacillota</taxon>
        <taxon>Bacilli</taxon>
        <taxon>Bacillales</taxon>
        <taxon>Bacillaceae</taxon>
        <taxon>Anaerobacillus</taxon>
    </lineage>
</organism>